<comment type="caution">
    <text evidence="2">The sequence shown here is derived from an EMBL/GenBank/DDBJ whole genome shotgun (WGS) entry which is preliminary data.</text>
</comment>
<evidence type="ECO:0000313" key="3">
    <source>
        <dbReference type="Proteomes" id="UP000266723"/>
    </source>
</evidence>
<dbReference type="EMBL" id="QGKV02000297">
    <property type="protein sequence ID" value="KAF3611408.1"/>
    <property type="molecule type" value="Genomic_DNA"/>
</dbReference>
<protein>
    <submittedName>
        <fullName evidence="2">Uncharacterized protein</fullName>
    </submittedName>
</protein>
<keyword evidence="3" id="KW-1185">Reference proteome</keyword>
<feature type="region of interest" description="Disordered" evidence="1">
    <location>
        <begin position="79"/>
        <end position="166"/>
    </location>
</feature>
<dbReference type="Proteomes" id="UP000266723">
    <property type="component" value="Unassembled WGS sequence"/>
</dbReference>
<accession>A0ABQ7F630</accession>
<organism evidence="2 3">
    <name type="scientific">Brassica cretica</name>
    <name type="common">Mustard</name>
    <dbReference type="NCBI Taxonomy" id="69181"/>
    <lineage>
        <taxon>Eukaryota</taxon>
        <taxon>Viridiplantae</taxon>
        <taxon>Streptophyta</taxon>
        <taxon>Embryophyta</taxon>
        <taxon>Tracheophyta</taxon>
        <taxon>Spermatophyta</taxon>
        <taxon>Magnoliopsida</taxon>
        <taxon>eudicotyledons</taxon>
        <taxon>Gunneridae</taxon>
        <taxon>Pentapetalae</taxon>
        <taxon>rosids</taxon>
        <taxon>malvids</taxon>
        <taxon>Brassicales</taxon>
        <taxon>Brassicaceae</taxon>
        <taxon>Brassiceae</taxon>
        <taxon>Brassica</taxon>
    </lineage>
</organism>
<evidence type="ECO:0000313" key="2">
    <source>
        <dbReference type="EMBL" id="KAF3611408.1"/>
    </source>
</evidence>
<sequence length="288" mass="32304">MLGKELVSSNRSTLVIYHQQSIDNDNATSIDNRPIPKTTVSEKDKIDDEYLIQDEFGIFRDPDGYARAIDGRLTLTHQMGQKTSRSSGAELASRCPSQSRIRPRNKHPDEHPIACASMANHPGGTPIRRNLRYRRGQNLDDPPSPVPRERHSPGRLNGGQKNQEASRKNYMKEIVNPTLAARAWCSGPGVLGDFCVQAICAQLYGMIGGRRHVVEFDGSSYQGRSLGIYARDHGRCWGKILRYYSPPDPRQDPDLRVPVLGTLRIPSIGYPGIGSRNRLQFQEKENCR</sequence>
<reference evidence="2 3" key="1">
    <citation type="journal article" date="2020" name="BMC Genomics">
        <title>Intraspecific diversification of the crop wild relative Brassica cretica Lam. using demographic model selection.</title>
        <authorList>
            <person name="Kioukis A."/>
            <person name="Michalopoulou V.A."/>
            <person name="Briers L."/>
            <person name="Pirintsos S."/>
            <person name="Studholme D.J."/>
            <person name="Pavlidis P."/>
            <person name="Sarris P.F."/>
        </authorList>
    </citation>
    <scope>NUCLEOTIDE SEQUENCE [LARGE SCALE GENOMIC DNA]</scope>
    <source>
        <strain evidence="3">cv. PFS-1207/04</strain>
    </source>
</reference>
<name>A0ABQ7F630_BRACR</name>
<evidence type="ECO:0000256" key="1">
    <source>
        <dbReference type="SAM" id="MobiDB-lite"/>
    </source>
</evidence>
<proteinExistence type="predicted"/>
<gene>
    <name evidence="2" type="ORF">DY000_02048816</name>
</gene>